<dbReference type="AlphaFoldDB" id="A0A0S7XVS0"/>
<dbReference type="EMBL" id="LIZX01000085">
    <property type="protein sequence ID" value="KPJ66283.1"/>
    <property type="molecule type" value="Genomic_DNA"/>
</dbReference>
<gene>
    <name evidence="1" type="ORF">AMJ44_08625</name>
</gene>
<dbReference type="Proteomes" id="UP000051861">
    <property type="component" value="Unassembled WGS sequence"/>
</dbReference>
<name>A0A0S7XVS0_UNCSA</name>
<proteinExistence type="predicted"/>
<evidence type="ECO:0000313" key="1">
    <source>
        <dbReference type="EMBL" id="KPJ66283.1"/>
    </source>
</evidence>
<protein>
    <submittedName>
        <fullName evidence="1">Uncharacterized protein</fullName>
    </submittedName>
</protein>
<reference evidence="1 2" key="1">
    <citation type="journal article" date="2015" name="Microbiome">
        <title>Genomic resolution of linkages in carbon, nitrogen, and sulfur cycling among widespread estuary sediment bacteria.</title>
        <authorList>
            <person name="Baker B.J."/>
            <person name="Lazar C.S."/>
            <person name="Teske A.P."/>
            <person name="Dick G.J."/>
        </authorList>
    </citation>
    <scope>NUCLEOTIDE SEQUENCE [LARGE SCALE GENOMIC DNA]</scope>
    <source>
        <strain evidence="1">DG_54_3</strain>
    </source>
</reference>
<accession>A0A0S7XVS0</accession>
<comment type="caution">
    <text evidence="1">The sequence shown here is derived from an EMBL/GenBank/DDBJ whole genome shotgun (WGS) entry which is preliminary data.</text>
</comment>
<sequence length="183" mass="21595">MSECQHQWKMANIQFGFVVFEKCFHCNGLRTYFSTEDTPILGDKYREGDHYWSRVENAQSFRFDLQCTKCDHLEKFDDLMGFLHCTGCLPDCEVEILRKRYEAERTWILVAFGFLPRAKTEPIPSYKLDTLTDYFNQRRDTSRSRIKIVPFNLIADLSLCKGDFIHDVGMLSLEPPKERKPLF</sequence>
<evidence type="ECO:0000313" key="2">
    <source>
        <dbReference type="Proteomes" id="UP000051861"/>
    </source>
</evidence>
<organism evidence="1 2">
    <name type="scientific">candidate division WOR-1 bacterium DG_54_3</name>
    <dbReference type="NCBI Taxonomy" id="1703775"/>
    <lineage>
        <taxon>Bacteria</taxon>
        <taxon>Bacillati</taxon>
        <taxon>Saganbacteria</taxon>
    </lineage>
</organism>